<keyword evidence="1" id="KW-1133">Transmembrane helix</keyword>
<keyword evidence="1" id="KW-0472">Membrane</keyword>
<keyword evidence="3" id="KW-0969">Cilium</keyword>
<dbReference type="PANTHER" id="PTHR38138">
    <property type="entry name" value="VNG6441H"/>
    <property type="match status" value="1"/>
</dbReference>
<dbReference type="RefSeq" id="WP_089816663.1">
    <property type="nucleotide sequence ID" value="NZ_FOZK01000002.1"/>
</dbReference>
<protein>
    <submittedName>
        <fullName evidence="3">Flagellin N-terminal-like domain-containing protein</fullName>
    </submittedName>
</protein>
<name>A0A1I6L9A2_9EURY</name>
<dbReference type="AlphaFoldDB" id="A0A1I6L9A2"/>
<feature type="domain" description="Archaeal Type IV pilin N-terminal" evidence="2">
    <location>
        <begin position="11"/>
        <end position="87"/>
    </location>
</feature>
<evidence type="ECO:0000313" key="4">
    <source>
        <dbReference type="Proteomes" id="UP000199062"/>
    </source>
</evidence>
<evidence type="ECO:0000256" key="1">
    <source>
        <dbReference type="SAM" id="Phobius"/>
    </source>
</evidence>
<keyword evidence="4" id="KW-1185">Reference proteome</keyword>
<evidence type="ECO:0000313" key="3">
    <source>
        <dbReference type="EMBL" id="SFR99984.1"/>
    </source>
</evidence>
<keyword evidence="1" id="KW-0812">Transmembrane</keyword>
<dbReference type="EMBL" id="FOZK01000002">
    <property type="protein sequence ID" value="SFR99984.1"/>
    <property type="molecule type" value="Genomic_DNA"/>
</dbReference>
<dbReference type="InterPro" id="IPR012859">
    <property type="entry name" value="Pilin_N_archaeal"/>
</dbReference>
<dbReference type="OrthoDB" id="118020at2157"/>
<keyword evidence="3" id="KW-0282">Flagellum</keyword>
<proteinExistence type="predicted"/>
<dbReference type="Pfam" id="PF07790">
    <property type="entry name" value="Pilin_N"/>
    <property type="match status" value="1"/>
</dbReference>
<feature type="transmembrane region" description="Helical" evidence="1">
    <location>
        <begin position="12"/>
        <end position="40"/>
    </location>
</feature>
<dbReference type="Proteomes" id="UP000199062">
    <property type="component" value="Unassembled WGS sequence"/>
</dbReference>
<reference evidence="3 4" key="1">
    <citation type="submission" date="2016-10" db="EMBL/GenBank/DDBJ databases">
        <authorList>
            <person name="de Groot N.N."/>
        </authorList>
    </citation>
    <scope>NUCLEOTIDE SEQUENCE [LARGE SCALE GENOMIC DNA]</scope>
    <source>
        <strain evidence="3 4">CGMCC 1.10457</strain>
    </source>
</reference>
<dbReference type="STRING" id="767519.SAMN05216559_2291"/>
<sequence>MDIKKLINDDDAVSPVIGVILMVAITVILAAVIASFVLGLGDQAQQTTPQASFSFDYTQDDAGDDTLKVTHDGGDTIEAARINATASGAIAHDYSGGSETDLKFGTHPGGADGELFTSEVSAGTTDTLNGDDFHDGADYASSMTGDHLDLSETTIRVVYSDASGDSSSTLATWEGPDA</sequence>
<dbReference type="NCBIfam" id="TIGR02537">
    <property type="entry name" value="arch_flag_Nterm"/>
    <property type="match status" value="1"/>
</dbReference>
<dbReference type="InterPro" id="IPR013373">
    <property type="entry name" value="Flagellin/pilin_N_arc"/>
</dbReference>
<dbReference type="PANTHER" id="PTHR38138:SF1">
    <property type="entry name" value="ARCHAEAL TYPE IV PILIN N-TERMINAL DOMAIN-CONTAINING PROTEIN"/>
    <property type="match status" value="1"/>
</dbReference>
<organism evidence="3 4">
    <name type="scientific">Halomicrobium zhouii</name>
    <dbReference type="NCBI Taxonomy" id="767519"/>
    <lineage>
        <taxon>Archaea</taxon>
        <taxon>Methanobacteriati</taxon>
        <taxon>Methanobacteriota</taxon>
        <taxon>Stenosarchaea group</taxon>
        <taxon>Halobacteria</taxon>
        <taxon>Halobacteriales</taxon>
        <taxon>Haloarculaceae</taxon>
        <taxon>Halomicrobium</taxon>
    </lineage>
</organism>
<gene>
    <name evidence="3" type="ORF">SAMN05216559_2291</name>
</gene>
<keyword evidence="3" id="KW-0966">Cell projection</keyword>
<evidence type="ECO:0000259" key="2">
    <source>
        <dbReference type="Pfam" id="PF07790"/>
    </source>
</evidence>
<accession>A0A1I6L9A2</accession>